<name>A0AA36JRX4_9DINO</name>
<dbReference type="PANTHER" id="PTHR10161:SF14">
    <property type="entry name" value="TARTRATE-RESISTANT ACID PHOSPHATASE TYPE 5"/>
    <property type="match status" value="1"/>
</dbReference>
<organism evidence="4 5">
    <name type="scientific">Effrenium voratum</name>
    <dbReference type="NCBI Taxonomy" id="2562239"/>
    <lineage>
        <taxon>Eukaryota</taxon>
        <taxon>Sar</taxon>
        <taxon>Alveolata</taxon>
        <taxon>Dinophyceae</taxon>
        <taxon>Suessiales</taxon>
        <taxon>Symbiodiniaceae</taxon>
        <taxon>Effrenium</taxon>
    </lineage>
</organism>
<accession>A0AA36JRX4</accession>
<comment type="caution">
    <text evidence="4">The sequence shown here is derived from an EMBL/GenBank/DDBJ whole genome shotgun (WGS) entry which is preliminary data.</text>
</comment>
<dbReference type="EMBL" id="CAUJNA010003867">
    <property type="protein sequence ID" value="CAJ1411295.1"/>
    <property type="molecule type" value="Genomic_DNA"/>
</dbReference>
<proteinExistence type="predicted"/>
<dbReference type="InterPro" id="IPR029052">
    <property type="entry name" value="Metallo-depent_PP-like"/>
</dbReference>
<evidence type="ECO:0000313" key="5">
    <source>
        <dbReference type="Proteomes" id="UP001178507"/>
    </source>
</evidence>
<evidence type="ECO:0000259" key="3">
    <source>
        <dbReference type="Pfam" id="PF00149"/>
    </source>
</evidence>
<dbReference type="Pfam" id="PF00149">
    <property type="entry name" value="Metallophos"/>
    <property type="match status" value="1"/>
</dbReference>
<dbReference type="Proteomes" id="UP001178507">
    <property type="component" value="Unassembled WGS sequence"/>
</dbReference>
<evidence type="ECO:0000313" key="4">
    <source>
        <dbReference type="EMBL" id="CAJ1411295.1"/>
    </source>
</evidence>
<keyword evidence="5" id="KW-1185">Reference proteome</keyword>
<protein>
    <recommendedName>
        <fullName evidence="3">Calcineurin-like phosphoesterase domain-containing protein</fullName>
    </recommendedName>
</protein>
<evidence type="ECO:0000256" key="2">
    <source>
        <dbReference type="ARBA" id="ARBA00022801"/>
    </source>
</evidence>
<dbReference type="InterPro" id="IPR051558">
    <property type="entry name" value="Metallophosphoesterase_PAP"/>
</dbReference>
<keyword evidence="2" id="KW-0378">Hydrolase</keyword>
<reference evidence="4" key="1">
    <citation type="submission" date="2023-08" db="EMBL/GenBank/DDBJ databases">
        <authorList>
            <person name="Chen Y."/>
            <person name="Shah S."/>
            <person name="Dougan E. K."/>
            <person name="Thang M."/>
            <person name="Chan C."/>
        </authorList>
    </citation>
    <scope>NUCLEOTIDE SEQUENCE</scope>
</reference>
<feature type="domain" description="Calcineurin-like phosphoesterase" evidence="3">
    <location>
        <begin position="107"/>
        <end position="375"/>
    </location>
</feature>
<dbReference type="InterPro" id="IPR004843">
    <property type="entry name" value="Calcineurin-like_PHP"/>
</dbReference>
<dbReference type="Gene3D" id="3.60.21.10">
    <property type="match status" value="1"/>
</dbReference>
<sequence length="458" mass="51787">MSELSDLNKAQVQRFISYFKAKRERLLSERDVEKSEFVSDRLADDQAIYSKADEALLLEAVLLAESLLQADCSSNAFDAPTPPVADPMQHNGQALRDACFDKTASHVFVIGDWGGVQYAEGMPIMPADHRSHLFPKRVRAFVNGVDNCAQQRVAAQMFNWSLAYPPDYIINVGDNFYWGGANSSCESNALVEGFRWHQWGPIFEDMYRGGGLDGKQWLGVLGNHDYGGFLFTSGWHETIFYTWAAGSSGRWLTPAQYWQVKARYTDFSVDYYFVDTNVHNAWPSGHESSHNICSDMHNSEGAWCPITGPYSVETCYSWFKTLWELQTRWLDQRLSLSAADWQIVVSHFPPEYNVEYWRTLGARYGIDLLISGHRHFQQIIQKDEVVRDAISFPFTIIISGGGGGITADRKPDLFGHDDAYGFMDLFLTKHKISIKAISHTGALRKEVDIPRQMGAAIV</sequence>
<dbReference type="AlphaFoldDB" id="A0AA36JRX4"/>
<gene>
    <name evidence="4" type="ORF">EVOR1521_LOCUS31905</name>
</gene>
<dbReference type="PANTHER" id="PTHR10161">
    <property type="entry name" value="TARTRATE-RESISTANT ACID PHOSPHATASE TYPE 5"/>
    <property type="match status" value="1"/>
</dbReference>
<dbReference type="SUPFAM" id="SSF56300">
    <property type="entry name" value="Metallo-dependent phosphatases"/>
    <property type="match status" value="1"/>
</dbReference>
<keyword evidence="1" id="KW-0732">Signal</keyword>
<evidence type="ECO:0000256" key="1">
    <source>
        <dbReference type="ARBA" id="ARBA00022729"/>
    </source>
</evidence>
<dbReference type="GO" id="GO:0016787">
    <property type="term" value="F:hydrolase activity"/>
    <property type="evidence" value="ECO:0007669"/>
    <property type="project" value="UniProtKB-KW"/>
</dbReference>